<evidence type="ECO:0000259" key="2">
    <source>
        <dbReference type="Pfam" id="PF00326"/>
    </source>
</evidence>
<dbReference type="InterPro" id="IPR029058">
    <property type="entry name" value="AB_hydrolase_fold"/>
</dbReference>
<dbReference type="SUPFAM" id="SSF53474">
    <property type="entry name" value="alpha/beta-Hydrolases"/>
    <property type="match status" value="1"/>
</dbReference>
<evidence type="ECO:0000313" key="5">
    <source>
        <dbReference type="Proteomes" id="UP001143486"/>
    </source>
</evidence>
<evidence type="ECO:0000313" key="4">
    <source>
        <dbReference type="EMBL" id="GLK52836.1"/>
    </source>
</evidence>
<name>A0A9W6IPN1_9PROT</name>
<feature type="domain" description="Dienelactone hydrolase" evidence="3">
    <location>
        <begin position="221"/>
        <end position="294"/>
    </location>
</feature>
<keyword evidence="1" id="KW-0378">Hydrolase</keyword>
<gene>
    <name evidence="4" type="ORF">GCM10017621_23440</name>
</gene>
<dbReference type="InterPro" id="IPR001375">
    <property type="entry name" value="Peptidase_S9_cat"/>
</dbReference>
<evidence type="ECO:0000256" key="1">
    <source>
        <dbReference type="ARBA" id="ARBA00022801"/>
    </source>
</evidence>
<organism evidence="4 5">
    <name type="scientific">Maricaulis virginensis</name>
    <dbReference type="NCBI Taxonomy" id="144022"/>
    <lineage>
        <taxon>Bacteria</taxon>
        <taxon>Pseudomonadati</taxon>
        <taxon>Pseudomonadota</taxon>
        <taxon>Alphaproteobacteria</taxon>
        <taxon>Maricaulales</taxon>
        <taxon>Maricaulaceae</taxon>
        <taxon>Maricaulis</taxon>
    </lineage>
</organism>
<dbReference type="InterPro" id="IPR002925">
    <property type="entry name" value="Dienelactn_hydro"/>
</dbReference>
<comment type="caution">
    <text evidence="4">The sequence shown here is derived from an EMBL/GenBank/DDBJ whole genome shotgun (WGS) entry which is preliminary data.</text>
</comment>
<sequence>MTLAGPARQGLFMSGNTILRGGLATLILLLSGLGGCAIGQATGITTPRRDIAEQVALLRLHATIGIPADAAAPVPAAILLHGCGGLRQVQPDYAAALLEAGYGVITVDSNSARGIGRFAAMSQVCTALRLWGRERAADIEAALVLAREDPRIDETRLALIGWSHGGWTVLDALDYAGEDRAPPSLTALETPPLAGVRSAILLYPYCGFPVRADGRSFPSDIAVHAILAGRDMVAPTGDCVRLFERADTAGHPVDHVTWPGVTHAFDEPAAPPDPRMEYDADAAARARARIIGILDSTLRDQG</sequence>
<evidence type="ECO:0008006" key="6">
    <source>
        <dbReference type="Google" id="ProtNLM"/>
    </source>
</evidence>
<protein>
    <recommendedName>
        <fullName evidence="6">Dienelactone hydrolase</fullName>
    </recommendedName>
</protein>
<dbReference type="Pfam" id="PF01738">
    <property type="entry name" value="DLH"/>
    <property type="match status" value="1"/>
</dbReference>
<dbReference type="GO" id="GO:0052689">
    <property type="term" value="F:carboxylic ester hydrolase activity"/>
    <property type="evidence" value="ECO:0007669"/>
    <property type="project" value="UniProtKB-ARBA"/>
</dbReference>
<dbReference type="PANTHER" id="PTHR22946:SF9">
    <property type="entry name" value="POLYKETIDE TRANSFERASE AF380"/>
    <property type="match status" value="1"/>
</dbReference>
<accession>A0A9W6IPN1</accession>
<keyword evidence="5" id="KW-1185">Reference proteome</keyword>
<dbReference type="Proteomes" id="UP001143486">
    <property type="component" value="Unassembled WGS sequence"/>
</dbReference>
<dbReference type="InterPro" id="IPR050261">
    <property type="entry name" value="FrsA_esterase"/>
</dbReference>
<proteinExistence type="predicted"/>
<reference evidence="4" key="2">
    <citation type="submission" date="2023-01" db="EMBL/GenBank/DDBJ databases">
        <authorList>
            <person name="Sun Q."/>
            <person name="Evtushenko L."/>
        </authorList>
    </citation>
    <scope>NUCLEOTIDE SEQUENCE</scope>
    <source>
        <strain evidence="4">VKM B-1513</strain>
    </source>
</reference>
<dbReference type="EMBL" id="BSFE01000006">
    <property type="protein sequence ID" value="GLK52836.1"/>
    <property type="molecule type" value="Genomic_DNA"/>
</dbReference>
<evidence type="ECO:0000259" key="3">
    <source>
        <dbReference type="Pfam" id="PF01738"/>
    </source>
</evidence>
<dbReference type="Pfam" id="PF00326">
    <property type="entry name" value="Peptidase_S9"/>
    <property type="match status" value="1"/>
</dbReference>
<dbReference type="AlphaFoldDB" id="A0A9W6IPN1"/>
<feature type="domain" description="Peptidase S9 prolyl oligopeptidase catalytic" evidence="2">
    <location>
        <begin position="99"/>
        <end position="173"/>
    </location>
</feature>
<reference evidence="4" key="1">
    <citation type="journal article" date="2014" name="Int. J. Syst. Evol. Microbiol.">
        <title>Complete genome sequence of Corynebacterium casei LMG S-19264T (=DSM 44701T), isolated from a smear-ripened cheese.</title>
        <authorList>
            <consortium name="US DOE Joint Genome Institute (JGI-PGF)"/>
            <person name="Walter F."/>
            <person name="Albersmeier A."/>
            <person name="Kalinowski J."/>
            <person name="Ruckert C."/>
        </authorList>
    </citation>
    <scope>NUCLEOTIDE SEQUENCE</scope>
    <source>
        <strain evidence="4">VKM B-1513</strain>
    </source>
</reference>
<dbReference type="Gene3D" id="3.40.50.1820">
    <property type="entry name" value="alpha/beta hydrolase"/>
    <property type="match status" value="1"/>
</dbReference>
<dbReference type="PANTHER" id="PTHR22946">
    <property type="entry name" value="DIENELACTONE HYDROLASE DOMAIN-CONTAINING PROTEIN-RELATED"/>
    <property type="match status" value="1"/>
</dbReference>